<keyword evidence="9" id="KW-0496">Mitochondrion</keyword>
<evidence type="ECO:0000256" key="12">
    <source>
        <dbReference type="ARBA" id="ARBA00049255"/>
    </source>
</evidence>
<dbReference type="InterPro" id="IPR006195">
    <property type="entry name" value="aa-tRNA-synth_II"/>
</dbReference>
<reference evidence="16" key="1">
    <citation type="journal article" date="2019" name="Nat. Commun.">
        <title>Expansion of phycobilisome linker gene families in mesophilic red algae.</title>
        <authorList>
            <person name="Lee J."/>
            <person name="Kim D."/>
            <person name="Bhattacharya D."/>
            <person name="Yoon H.S."/>
        </authorList>
    </citation>
    <scope>NUCLEOTIDE SEQUENCE [LARGE SCALE GENOMIC DNA]</scope>
    <source>
        <strain evidence="16">CCMP 1328</strain>
    </source>
</reference>
<dbReference type="PANTHER" id="PTHR11538">
    <property type="entry name" value="PHENYLALANYL-TRNA SYNTHETASE"/>
    <property type="match status" value="1"/>
</dbReference>
<dbReference type="Gene3D" id="3.30.930.10">
    <property type="entry name" value="Bira Bifunctional Protein, Domain 2"/>
    <property type="match status" value="2"/>
</dbReference>
<evidence type="ECO:0000259" key="13">
    <source>
        <dbReference type="PROSITE" id="PS50862"/>
    </source>
</evidence>
<comment type="similarity">
    <text evidence="2">Belongs to the class-II aminoacyl-tRNA synthetase family.</text>
</comment>
<comment type="subcellular location">
    <subcellularLocation>
        <location evidence="1">Mitochondrion matrix</location>
    </subcellularLocation>
</comment>
<keyword evidence="8" id="KW-0809">Transit peptide</keyword>
<dbReference type="PROSITE" id="PS50862">
    <property type="entry name" value="AA_TRNA_LIGASE_II"/>
    <property type="match status" value="1"/>
</dbReference>
<dbReference type="SUPFAM" id="SSF54991">
    <property type="entry name" value="Anticodon-binding domain of PheRS"/>
    <property type="match status" value="1"/>
</dbReference>
<dbReference type="InterPro" id="IPR045864">
    <property type="entry name" value="aa-tRNA-synth_II/BPL/LPL"/>
</dbReference>
<dbReference type="Pfam" id="PF03147">
    <property type="entry name" value="FDX-ACB"/>
    <property type="match status" value="1"/>
</dbReference>
<keyword evidence="4 15" id="KW-0436">Ligase</keyword>
<accession>A0A5J4Z128</accession>
<evidence type="ECO:0000256" key="8">
    <source>
        <dbReference type="ARBA" id="ARBA00022946"/>
    </source>
</evidence>
<keyword evidence="7" id="KW-0648">Protein biosynthesis</keyword>
<dbReference type="EC" id="6.1.1.20" evidence="3"/>
<evidence type="ECO:0000256" key="7">
    <source>
        <dbReference type="ARBA" id="ARBA00022917"/>
    </source>
</evidence>
<dbReference type="InterPro" id="IPR005121">
    <property type="entry name" value="Fdx_antiC-bd"/>
</dbReference>
<dbReference type="Gene3D" id="3.30.70.380">
    <property type="entry name" value="Ferrodoxin-fold anticodon-binding domain"/>
    <property type="match status" value="1"/>
</dbReference>
<comment type="caution">
    <text evidence="15">The sequence shown here is derived from an EMBL/GenBank/DDBJ whole genome shotgun (WGS) entry which is preliminary data.</text>
</comment>
<dbReference type="GO" id="GO:0005759">
    <property type="term" value="C:mitochondrial matrix"/>
    <property type="evidence" value="ECO:0007669"/>
    <property type="project" value="UniProtKB-SubCell"/>
</dbReference>
<dbReference type="GO" id="GO:0006432">
    <property type="term" value="P:phenylalanyl-tRNA aminoacylation"/>
    <property type="evidence" value="ECO:0007669"/>
    <property type="project" value="TreeGrafter"/>
</dbReference>
<proteinExistence type="inferred from homology"/>
<name>A0A5J4Z128_PORPP</name>
<dbReference type="Proteomes" id="UP000324585">
    <property type="component" value="Unassembled WGS sequence"/>
</dbReference>
<dbReference type="SUPFAM" id="SSF55681">
    <property type="entry name" value="Class II aaRS and biotin synthetases"/>
    <property type="match status" value="1"/>
</dbReference>
<protein>
    <recommendedName>
        <fullName evidence="3">phenylalanine--tRNA ligase</fullName>
        <ecNumber evidence="3">6.1.1.20</ecNumber>
    </recommendedName>
    <alternativeName>
        <fullName evidence="11">Phenylalanyl-tRNA synthetase</fullName>
    </alternativeName>
</protein>
<evidence type="ECO:0000313" key="16">
    <source>
        <dbReference type="Proteomes" id="UP000324585"/>
    </source>
</evidence>
<keyword evidence="6" id="KW-0067">ATP-binding</keyword>
<evidence type="ECO:0000256" key="4">
    <source>
        <dbReference type="ARBA" id="ARBA00022598"/>
    </source>
</evidence>
<dbReference type="EMBL" id="VRMN01000002">
    <property type="protein sequence ID" value="KAA8496970.1"/>
    <property type="molecule type" value="Genomic_DNA"/>
</dbReference>
<gene>
    <name evidence="15" type="ORF">FVE85_0699</name>
</gene>
<dbReference type="GO" id="GO:0000049">
    <property type="term" value="F:tRNA binding"/>
    <property type="evidence" value="ECO:0007669"/>
    <property type="project" value="InterPro"/>
</dbReference>
<dbReference type="OrthoDB" id="4457at2759"/>
<keyword evidence="16" id="KW-1185">Reference proteome</keyword>
<dbReference type="GO" id="GO:0005524">
    <property type="term" value="F:ATP binding"/>
    <property type="evidence" value="ECO:0007669"/>
    <property type="project" value="UniProtKB-KW"/>
</dbReference>
<sequence>MLRCQAWRGLAARRSAAFSAARTLSSSVADGDRSTSVPRDECCNIPPNIWKRVGADLHRRPGHPLNTIKRHIEQFIIQRATEHQWLADGVVNCFDALSPVSTTKACFDDLLVEPDHPSRAASDTYYVNQTHVLRTHMTAHDVQMIARGERAFLTTGDVYRRDEIDRAHYPVFHQLDAVRLFDPDKVSGLGGNDLIVSDLQDTLNGLARHLFGADTQVRWVDATFPFTQPSFEMEVLYNGEWLEVLGCGQLRDGVIRAAGLDAERHKGWAFGLGLERLAMVLFEIPDIRLFWSEDERFRKQFASGELGVKFEPYSKYPPAYRDITFWLSDAFHENAFCELVRETTGGDVVEDVSVIDSFTHPKSRRKSLCFRITYRHMDRSLTGEEVDDMQFRVRARARDELGVELR</sequence>
<organism evidence="15 16">
    <name type="scientific">Porphyridium purpureum</name>
    <name type="common">Red alga</name>
    <name type="synonym">Porphyridium cruentum</name>
    <dbReference type="NCBI Taxonomy" id="35688"/>
    <lineage>
        <taxon>Eukaryota</taxon>
        <taxon>Rhodophyta</taxon>
        <taxon>Bangiophyceae</taxon>
        <taxon>Porphyridiales</taxon>
        <taxon>Porphyridiaceae</taxon>
        <taxon>Porphyridium</taxon>
    </lineage>
</organism>
<dbReference type="PANTHER" id="PTHR11538:SF41">
    <property type="entry name" value="PHENYLALANINE--TRNA LIGASE, MITOCHONDRIAL"/>
    <property type="match status" value="1"/>
</dbReference>
<dbReference type="PROSITE" id="PS51447">
    <property type="entry name" value="FDX_ACB"/>
    <property type="match status" value="1"/>
</dbReference>
<evidence type="ECO:0000259" key="14">
    <source>
        <dbReference type="PROSITE" id="PS51447"/>
    </source>
</evidence>
<dbReference type="AlphaFoldDB" id="A0A5J4Z128"/>
<dbReference type="FunFam" id="3.30.70.380:FF:000002">
    <property type="entry name" value="phenylalanine--tRNA ligase, mitochondrial"/>
    <property type="match status" value="1"/>
</dbReference>
<keyword evidence="10" id="KW-0030">Aminoacyl-tRNA synthetase</keyword>
<dbReference type="CDD" id="cd00496">
    <property type="entry name" value="PheRS_alpha_core"/>
    <property type="match status" value="1"/>
</dbReference>
<feature type="domain" description="FDX-ACB" evidence="14">
    <location>
        <begin position="314"/>
        <end position="406"/>
    </location>
</feature>
<dbReference type="InterPro" id="IPR036690">
    <property type="entry name" value="Fdx_antiC-bd_sf"/>
</dbReference>
<keyword evidence="5" id="KW-0547">Nucleotide-binding</keyword>
<dbReference type="GO" id="GO:0004826">
    <property type="term" value="F:phenylalanine-tRNA ligase activity"/>
    <property type="evidence" value="ECO:0007669"/>
    <property type="project" value="UniProtKB-EC"/>
</dbReference>
<evidence type="ECO:0000313" key="15">
    <source>
        <dbReference type="EMBL" id="KAA8496970.1"/>
    </source>
</evidence>
<dbReference type="SMART" id="SM00896">
    <property type="entry name" value="FDX-ACB"/>
    <property type="match status" value="1"/>
</dbReference>
<comment type="catalytic activity">
    <reaction evidence="12">
        <text>tRNA(Phe) + L-phenylalanine + ATP = L-phenylalanyl-tRNA(Phe) + AMP + diphosphate + H(+)</text>
        <dbReference type="Rhea" id="RHEA:19413"/>
        <dbReference type="Rhea" id="RHEA-COMP:9668"/>
        <dbReference type="Rhea" id="RHEA-COMP:9699"/>
        <dbReference type="ChEBI" id="CHEBI:15378"/>
        <dbReference type="ChEBI" id="CHEBI:30616"/>
        <dbReference type="ChEBI" id="CHEBI:33019"/>
        <dbReference type="ChEBI" id="CHEBI:58095"/>
        <dbReference type="ChEBI" id="CHEBI:78442"/>
        <dbReference type="ChEBI" id="CHEBI:78531"/>
        <dbReference type="ChEBI" id="CHEBI:456215"/>
        <dbReference type="EC" id="6.1.1.20"/>
    </reaction>
</comment>
<evidence type="ECO:0000256" key="11">
    <source>
        <dbReference type="ARBA" id="ARBA00031194"/>
    </source>
</evidence>
<evidence type="ECO:0000256" key="5">
    <source>
        <dbReference type="ARBA" id="ARBA00022741"/>
    </source>
</evidence>
<evidence type="ECO:0000256" key="10">
    <source>
        <dbReference type="ARBA" id="ARBA00023146"/>
    </source>
</evidence>
<evidence type="ECO:0000256" key="9">
    <source>
        <dbReference type="ARBA" id="ARBA00023128"/>
    </source>
</evidence>
<evidence type="ECO:0000256" key="3">
    <source>
        <dbReference type="ARBA" id="ARBA00012814"/>
    </source>
</evidence>
<dbReference type="Pfam" id="PF01409">
    <property type="entry name" value="tRNA-synt_2d"/>
    <property type="match status" value="1"/>
</dbReference>
<evidence type="ECO:0000256" key="6">
    <source>
        <dbReference type="ARBA" id="ARBA00022840"/>
    </source>
</evidence>
<evidence type="ECO:0000256" key="2">
    <source>
        <dbReference type="ARBA" id="ARBA00008226"/>
    </source>
</evidence>
<dbReference type="OMA" id="PISHYPQ"/>
<feature type="domain" description="Aminoacyl-transfer RNA synthetases class-II family profile" evidence="13">
    <location>
        <begin position="156"/>
        <end position="312"/>
    </location>
</feature>
<dbReference type="InterPro" id="IPR002319">
    <property type="entry name" value="Phenylalanyl-tRNA_Synthase"/>
</dbReference>
<evidence type="ECO:0000256" key="1">
    <source>
        <dbReference type="ARBA" id="ARBA00004305"/>
    </source>
</evidence>